<dbReference type="Gene3D" id="3.30.565.10">
    <property type="entry name" value="Histidine kinase-like ATPase, C-terminal domain"/>
    <property type="match status" value="1"/>
</dbReference>
<gene>
    <name evidence="3" type="ORF">HK105_208453</name>
</gene>
<protein>
    <recommendedName>
        <fullName evidence="2">Sacsin/Nov domain-containing protein</fullName>
    </recommendedName>
</protein>
<name>A0ABR4MXY9_9FUNG</name>
<feature type="region of interest" description="Disordered" evidence="1">
    <location>
        <begin position="1116"/>
        <end position="1141"/>
    </location>
</feature>
<evidence type="ECO:0000313" key="4">
    <source>
        <dbReference type="Proteomes" id="UP001527925"/>
    </source>
</evidence>
<keyword evidence="4" id="KW-1185">Reference proteome</keyword>
<dbReference type="InterPro" id="IPR022155">
    <property type="entry name" value="DUF3684"/>
</dbReference>
<dbReference type="PANTHER" id="PTHR47839:SF1">
    <property type="entry name" value="DOMAIN PROTEIN, PUTATIVE (AFU_ORTHOLOGUE AFUA_6G04830)-RELATED"/>
    <property type="match status" value="1"/>
</dbReference>
<dbReference type="Pfam" id="PF25794">
    <property type="entry name" value="SACS"/>
    <property type="match status" value="1"/>
</dbReference>
<dbReference type="InterPro" id="IPR036890">
    <property type="entry name" value="HATPase_C_sf"/>
</dbReference>
<accession>A0ABR4MXY9</accession>
<proteinExistence type="predicted"/>
<comment type="caution">
    <text evidence="3">The sequence shown here is derived from an EMBL/GenBank/DDBJ whole genome shotgun (WGS) entry which is preliminary data.</text>
</comment>
<feature type="compositionally biased region" description="Low complexity" evidence="1">
    <location>
        <begin position="1361"/>
        <end position="1389"/>
    </location>
</feature>
<feature type="domain" description="Sacsin/Nov" evidence="2">
    <location>
        <begin position="33"/>
        <end position="149"/>
    </location>
</feature>
<feature type="region of interest" description="Disordered" evidence="1">
    <location>
        <begin position="1439"/>
        <end position="1493"/>
    </location>
</feature>
<feature type="region of interest" description="Disordered" evidence="1">
    <location>
        <begin position="1518"/>
        <end position="1542"/>
    </location>
</feature>
<dbReference type="InterPro" id="IPR058210">
    <property type="entry name" value="SACS/Nov_dom"/>
</dbReference>
<dbReference type="NCBIfam" id="NF047352">
    <property type="entry name" value="P_loop_sacsin"/>
    <property type="match status" value="1"/>
</dbReference>
<dbReference type="EMBL" id="JADGIZ020000077">
    <property type="protein sequence ID" value="KAL2912100.1"/>
    <property type="molecule type" value="Genomic_DNA"/>
</dbReference>
<evidence type="ECO:0000259" key="2">
    <source>
        <dbReference type="Pfam" id="PF25794"/>
    </source>
</evidence>
<sequence>MSKLAALKASLLADSATEAKACARNVLVNQRHLIDKILARYSAEFTVFRELLQNSNDAGAESAQIVFLTNKEESSRPTLLLFPWSRAATVQTVIYKNNGRPFSDEDFARLRKIAEGNPDEQKIGFFGVGFYSLFSLCEEPFVSSGDKSMAFLWKDDMLLTKTGRVPAEEVSEWTTFYMDMRDPIEVPKTDEFAKFLATSLAFTQSLKSVEVFVDDKRILHFHKKGSEPRMIEIPDKRALTLTSPNNTFKLTGVAVSKVQLDVEVDSKRKTDNYTIFMHISTASLGVTLPRKLADEMKRTTKKNPPATTELRLMFSNYDEYEGSSNVRGVTIFDSLIPGPREQGHIFIGFPTHQTTGCAIQLAGHLIPTVERESIDFVDRTLSYWNQELLAMGGLLARIVYETDLSGIETLYEQMTLDAQSRTWLESKAVHTMVSFTPKASTPSPHVGTIVARAFFGMSASPLRIVSNRGIRPADAVRAPVAGMLAFIRTTPLLPESAVAECKELVAFLQSKGHIRPLGVPDVLRELGEHPRTTDEAVALIKWLAGQMRNPARPVAGTEAGQIQQLLVVEDPASEPGSTAAVVRFARMTHYARPGLVSPDQPLPETVVPLSIGKHLSREDLVDAFPTLRELTAPDWIAFVIRHKDFGVDAVFTERAMATVSRHYLAASDANRARMVSMLAATACVPTQFGPRVPAQSYFPTVTMFKDLPRVALTNPRSVADQLLKALGVREHVELQMVFDRLNDLNWDQVQLIKYLASVQTKLTDVEVGRLRATPMFVREPPLAESAAQPNGAPGAASAWFTAAQLYAPSDALRAFDMPILKWAGRWRAGSDEARLMTRLGLREHVPVDELVRQAAAAKDPKRRMDWLKYFIEHHELTYKRSYAAFNITTPFLPTAGTPTGEPLAVPSACFTDAAAAVMGFRILHPDLKPHADKFGVELAPGPAALLERLRVAPPGVDDAAAVFTFLASRQATFSRGDWAALRNMRFIPVKARDGSSSGDAGGGGGGSVQHVAPSVVYFESQEGTPLAMFTYIDFGATANAFLRACGVKDQPSPLELAQSLVRDPQAFLDASGIETYLSLLRQVAANYSSVRQNSTLLKQMRASAFLVGVQPAAASGGGGGDGDADGPGSNGGGADPTSEADEAQRFTLAKASEIYLVDDTVLSQIFRPLCAPMEDLLESMYHDLGSQWLSQHVELTHAPKGTPTSTAAATRLQEVIQERAVLLLYDGQQMRGSRDLQSGAEATLKALRVLQVQAIDIVRVFGRVSRSQRTTSCTAVSSRTREVLLLITADYDYFDVASALGKIVLKKPRLNDALLLSTLLSTSIENLNRKGFPVDRILNLRASKLKVAANAVLDRKASPASTPTQSRTQLQTPTQPQSQSQSQSQMQTPKTPPGHEQALQNLQSVFPDADPRFLLQQLQALGPARVQEIAARLAETGYPTAPAAKNGSSGSGSGTDKKTTPATQTQTPSSLSSSSSSITKTAPDPPPSDDLFGMINKFTGMDIKKFGVDGITSLFSSSSTLGTPQTQTPTTLAGAGGSGPPGEITRRQTELLKTHLQNAIATTRGTNAGSIQSQVARDAPTPPTPLQQVQSRCGVLTEHDLALVARVEGVPVYVDRAVLEAGTRVVQETHARGVRRFVAVLGLVARVFGLAPAAAAVHVYWDKDGATIAFNRDRALFFNLRFYLGLHFDAEADARGIVAAAAAATSVGGGGVSMPGAFPGSGGTGTVAPADAPVLLQHDKAPTFFYWFMTFCHELAHNFVGEHNSQHEYWMSSFAETYLLALVAAMQREGISFSE</sequence>
<reference evidence="3 4" key="1">
    <citation type="submission" date="2023-09" db="EMBL/GenBank/DDBJ databases">
        <title>Pangenome analysis of Batrachochytrium dendrobatidis and related Chytrids.</title>
        <authorList>
            <person name="Yacoub M.N."/>
            <person name="Stajich J.E."/>
            <person name="James T.Y."/>
        </authorList>
    </citation>
    <scope>NUCLEOTIDE SEQUENCE [LARGE SCALE GENOMIC DNA]</scope>
    <source>
        <strain evidence="3 4">JEL0888</strain>
    </source>
</reference>
<dbReference type="Pfam" id="PF12449">
    <property type="entry name" value="DUF3684"/>
    <property type="match status" value="1"/>
</dbReference>
<dbReference type="SUPFAM" id="SSF55874">
    <property type="entry name" value="ATPase domain of HSP90 chaperone/DNA topoisomerase II/histidine kinase"/>
    <property type="match status" value="1"/>
</dbReference>
<dbReference type="PANTHER" id="PTHR47839">
    <property type="entry name" value="DOMAIN PROTEIN, PUTATIVE (AFU_ORTHOLOGUE AFUA_6G04830)-RELATED"/>
    <property type="match status" value="1"/>
</dbReference>
<evidence type="ECO:0000313" key="3">
    <source>
        <dbReference type="EMBL" id="KAL2912100.1"/>
    </source>
</evidence>
<feature type="compositionally biased region" description="Low complexity" evidence="1">
    <location>
        <begin position="1460"/>
        <end position="1482"/>
    </location>
</feature>
<feature type="region of interest" description="Disordered" evidence="1">
    <location>
        <begin position="1354"/>
        <end position="1396"/>
    </location>
</feature>
<organism evidence="3 4">
    <name type="scientific">Polyrhizophydium stewartii</name>
    <dbReference type="NCBI Taxonomy" id="2732419"/>
    <lineage>
        <taxon>Eukaryota</taxon>
        <taxon>Fungi</taxon>
        <taxon>Fungi incertae sedis</taxon>
        <taxon>Chytridiomycota</taxon>
        <taxon>Chytridiomycota incertae sedis</taxon>
        <taxon>Chytridiomycetes</taxon>
        <taxon>Rhizophydiales</taxon>
        <taxon>Rhizophydiales incertae sedis</taxon>
        <taxon>Polyrhizophydium</taxon>
    </lineage>
</organism>
<feature type="compositionally biased region" description="Low complexity" evidence="1">
    <location>
        <begin position="1518"/>
        <end position="1533"/>
    </location>
</feature>
<evidence type="ECO:0000256" key="1">
    <source>
        <dbReference type="SAM" id="MobiDB-lite"/>
    </source>
</evidence>
<dbReference type="Proteomes" id="UP001527925">
    <property type="component" value="Unassembled WGS sequence"/>
</dbReference>